<gene>
    <name evidence="5" type="ORF">B9G79_13385</name>
</gene>
<dbReference type="InterPro" id="IPR008816">
    <property type="entry name" value="Gly_zipper_2TM_dom"/>
</dbReference>
<feature type="domain" description="Glycine zipper 2TM" evidence="3">
    <location>
        <begin position="29"/>
        <end position="70"/>
    </location>
</feature>
<dbReference type="Proteomes" id="UP000197003">
    <property type="component" value="Chromosome"/>
</dbReference>
<dbReference type="EMBL" id="CP020946">
    <property type="protein sequence ID" value="ASD64491.1"/>
    <property type="molecule type" value="Genomic_DNA"/>
</dbReference>
<feature type="signal peptide" evidence="2">
    <location>
        <begin position="1"/>
        <end position="24"/>
    </location>
</feature>
<evidence type="ECO:0000256" key="1">
    <source>
        <dbReference type="SAM" id="MobiDB-lite"/>
    </source>
</evidence>
<sequence>MKKNLVLGSVIVASLVQYTSPAFANKEVIGGIIGGIIGGGIGTQIGKGNGNKAAIIIGAVAGTLIGSKVGKDLDEADRQALAEAQRRSLQDNLGSRRDWDGRHYGSRTGARGSFTSTREGYNNRTGEYCREYTSIIYLRDRTEETRGYACSRRDGSWYEVKETEVRFNGRGNGGGGRHNNEPIRPTPAPTRPTPPPAPGGQYGYGYEGTAQISQITRRTGGEWFRVTLRYPIALDRIEIRGLAAGVKIHDTTVYTESNRRIQVRELTNTGTVYAGDTAISENLNLRERVQVIDIRAESMGGVADVLVKAISSEDRPSLTVSRY</sequence>
<dbReference type="Pfam" id="PF05433">
    <property type="entry name" value="Rick_17kDa_Anti"/>
    <property type="match status" value="1"/>
</dbReference>
<evidence type="ECO:0000256" key="2">
    <source>
        <dbReference type="SAM" id="SignalP"/>
    </source>
</evidence>
<dbReference type="InterPro" id="IPR041016">
    <property type="entry name" value="BD_b_sandwich"/>
</dbReference>
<feature type="chain" id="PRO_5012667280" description="Glycine zipper 2TM domain-containing protein" evidence="2">
    <location>
        <begin position="25"/>
        <end position="323"/>
    </location>
</feature>
<feature type="region of interest" description="Disordered" evidence="1">
    <location>
        <begin position="86"/>
        <end position="118"/>
    </location>
</feature>
<proteinExistence type="predicted"/>
<feature type="domain" description="Bdellovibrio beta-sandwich" evidence="4">
    <location>
        <begin position="205"/>
        <end position="320"/>
    </location>
</feature>
<evidence type="ECO:0000259" key="4">
    <source>
        <dbReference type="Pfam" id="PF18820"/>
    </source>
</evidence>
<dbReference type="OrthoDB" id="5291997at2"/>
<organism evidence="5 6">
    <name type="scientific">Bdellovibrio bacteriovorus</name>
    <dbReference type="NCBI Taxonomy" id="959"/>
    <lineage>
        <taxon>Bacteria</taxon>
        <taxon>Pseudomonadati</taxon>
        <taxon>Bdellovibrionota</taxon>
        <taxon>Bdellovibrionia</taxon>
        <taxon>Bdellovibrionales</taxon>
        <taxon>Pseudobdellovibrionaceae</taxon>
        <taxon>Bdellovibrio</taxon>
    </lineage>
</organism>
<keyword evidence="2" id="KW-0732">Signal</keyword>
<evidence type="ECO:0000259" key="3">
    <source>
        <dbReference type="Pfam" id="PF05433"/>
    </source>
</evidence>
<feature type="compositionally biased region" description="Pro residues" evidence="1">
    <location>
        <begin position="184"/>
        <end position="197"/>
    </location>
</feature>
<feature type="region of interest" description="Disordered" evidence="1">
    <location>
        <begin position="167"/>
        <end position="197"/>
    </location>
</feature>
<reference evidence="5 6" key="1">
    <citation type="submission" date="2017-04" db="EMBL/GenBank/DDBJ databases">
        <title>Whole genome sequence of Bdellovibrio bacteriovorus strain SSB218315.</title>
        <authorList>
            <person name="Oyedara O."/>
            <person name="Rodriguez-Perez M.A."/>
        </authorList>
    </citation>
    <scope>NUCLEOTIDE SEQUENCE [LARGE SCALE GENOMIC DNA]</scope>
    <source>
        <strain evidence="5 6">SSB218315</strain>
    </source>
</reference>
<name>A0A1Z3NAN6_BDEBC</name>
<feature type="compositionally biased region" description="Basic and acidic residues" evidence="1">
    <location>
        <begin position="86"/>
        <end position="103"/>
    </location>
</feature>
<evidence type="ECO:0008006" key="7">
    <source>
        <dbReference type="Google" id="ProtNLM"/>
    </source>
</evidence>
<dbReference type="RefSeq" id="WP_088565958.1">
    <property type="nucleotide sequence ID" value="NZ_CP020946.1"/>
</dbReference>
<dbReference type="AlphaFoldDB" id="A0A1Z3NAN6"/>
<protein>
    <recommendedName>
        <fullName evidence="7">Glycine zipper 2TM domain-containing protein</fullName>
    </recommendedName>
</protein>
<dbReference type="GO" id="GO:0019867">
    <property type="term" value="C:outer membrane"/>
    <property type="evidence" value="ECO:0007669"/>
    <property type="project" value="InterPro"/>
</dbReference>
<evidence type="ECO:0000313" key="6">
    <source>
        <dbReference type="Proteomes" id="UP000197003"/>
    </source>
</evidence>
<accession>A0A1Z3NAN6</accession>
<evidence type="ECO:0000313" key="5">
    <source>
        <dbReference type="EMBL" id="ASD64491.1"/>
    </source>
</evidence>
<dbReference type="Pfam" id="PF18820">
    <property type="entry name" value="BD_b_sandwich"/>
    <property type="match status" value="1"/>
</dbReference>